<feature type="active site" description="Proton acceptor" evidence="4">
    <location>
        <position position="357"/>
    </location>
</feature>
<feature type="active site" description="Proton donor" evidence="4">
    <location>
        <position position="301"/>
    </location>
</feature>
<proteinExistence type="inferred from homology"/>
<dbReference type="InterPro" id="IPR000639">
    <property type="entry name" value="Epox_hydrolase-like"/>
</dbReference>
<evidence type="ECO:0000256" key="3">
    <source>
        <dbReference type="ARBA" id="ARBA00022801"/>
    </source>
</evidence>
<dbReference type="InterPro" id="IPR010497">
    <property type="entry name" value="Epoxide_hydro_N"/>
</dbReference>
<feature type="domain" description="Epoxide hydrolase N-terminal" evidence="5">
    <location>
        <begin position="7"/>
        <end position="110"/>
    </location>
</feature>
<comment type="similarity">
    <text evidence="1">Belongs to the peptidase S33 family.</text>
</comment>
<dbReference type="PANTHER" id="PTHR21661">
    <property type="entry name" value="EPOXIDE HYDROLASE 1-RELATED"/>
    <property type="match status" value="1"/>
</dbReference>
<gene>
    <name evidence="6" type="ORF">FXV77_12260</name>
</gene>
<sequence>MKNATIIPFKIEINREHINDIQNKVKKYNWRDFPKRSGWQDGVGYDDLLKLVNFWNTHYNWYDIQEKLNLLPNYKFISENYTIHFLHFKTNGSKPPILLLHGWPGSYLEFENLMNKLAVDGHDVIVPSLPGFAFSSPLNEITGPKKISSLFNNLMNELFGETKYIIQGGDWGAHIASWMAYLYPDKISGIHLNMVGIISEDNEPKNINDKLFMENRNRRLYDEQGYNHQQETRPQTLSVALYDSPVGTAAWILEKFGKWADLSLTKEGSPDIWSKFDETQILTNIMLYLVTNTIVSSTWIYRGMYLEKSNKLPLKAYIKVPTGIAAFPDPVFTPTPKSIVEYNYNVVHWSTMDKGGHFAALEEPEVLYLDFKTFISEIV</sequence>
<keyword evidence="2" id="KW-0058">Aromatic hydrocarbons catabolism</keyword>
<dbReference type="GO" id="GO:0004301">
    <property type="term" value="F:epoxide hydrolase activity"/>
    <property type="evidence" value="ECO:0007669"/>
    <property type="project" value="TreeGrafter"/>
</dbReference>
<evidence type="ECO:0000259" key="5">
    <source>
        <dbReference type="Pfam" id="PF06441"/>
    </source>
</evidence>
<dbReference type="PIRSF" id="PIRSF001112">
    <property type="entry name" value="Epoxide_hydrolase"/>
    <property type="match status" value="1"/>
</dbReference>
<dbReference type="RefSeq" id="WP_148919509.1">
    <property type="nucleotide sequence ID" value="NZ_VTAV01000007.1"/>
</dbReference>
<evidence type="ECO:0000313" key="7">
    <source>
        <dbReference type="Proteomes" id="UP000322362"/>
    </source>
</evidence>
<dbReference type="PANTHER" id="PTHR21661:SF35">
    <property type="entry name" value="EPOXIDE HYDROLASE"/>
    <property type="match status" value="1"/>
</dbReference>
<keyword evidence="7" id="KW-1185">Reference proteome</keyword>
<evidence type="ECO:0000256" key="1">
    <source>
        <dbReference type="ARBA" id="ARBA00010088"/>
    </source>
</evidence>
<reference evidence="6 7" key="1">
    <citation type="submission" date="2019-08" db="EMBL/GenBank/DDBJ databases">
        <title>Phlebobacter frassis gen. nov. sp. nov., a new member of family Sphingobacteriaceae isolated from sand fly rearing media.</title>
        <authorList>
            <person name="Kakumanu M.L."/>
            <person name="Marayati B.F."/>
            <person name="Wada-Katsumata A."/>
            <person name="Wasserberg G."/>
            <person name="Schal C."/>
            <person name="Apperson C.S."/>
            <person name="Ponnusamy L."/>
        </authorList>
    </citation>
    <scope>NUCLEOTIDE SEQUENCE [LARGE SCALE GENOMIC DNA]</scope>
    <source>
        <strain evidence="6 7">SSI9</strain>
    </source>
</reference>
<dbReference type="SUPFAM" id="SSF53474">
    <property type="entry name" value="alpha/beta-Hydrolases"/>
    <property type="match status" value="1"/>
</dbReference>
<keyword evidence="3 6" id="KW-0378">Hydrolase</keyword>
<protein>
    <submittedName>
        <fullName evidence="6">Epoxide hydrolase 1</fullName>
    </submittedName>
</protein>
<accession>A0A5D4H6C3</accession>
<dbReference type="GO" id="GO:0097176">
    <property type="term" value="P:epoxide metabolic process"/>
    <property type="evidence" value="ECO:0007669"/>
    <property type="project" value="TreeGrafter"/>
</dbReference>
<organism evidence="6 7">
    <name type="scientific">Sphingobacterium phlebotomi</name>
    <dbReference type="NCBI Taxonomy" id="2605433"/>
    <lineage>
        <taxon>Bacteria</taxon>
        <taxon>Pseudomonadati</taxon>
        <taxon>Bacteroidota</taxon>
        <taxon>Sphingobacteriia</taxon>
        <taxon>Sphingobacteriales</taxon>
        <taxon>Sphingobacteriaceae</taxon>
        <taxon>Sphingobacterium</taxon>
    </lineage>
</organism>
<dbReference type="EMBL" id="VTAV01000007">
    <property type="protein sequence ID" value="TYR35842.1"/>
    <property type="molecule type" value="Genomic_DNA"/>
</dbReference>
<dbReference type="InterPro" id="IPR016292">
    <property type="entry name" value="Epoxide_hydrolase"/>
</dbReference>
<comment type="caution">
    <text evidence="6">The sequence shown here is derived from an EMBL/GenBank/DDBJ whole genome shotgun (WGS) entry which is preliminary data.</text>
</comment>
<dbReference type="AlphaFoldDB" id="A0A5D4H6C3"/>
<dbReference type="PRINTS" id="PR00412">
    <property type="entry name" value="EPOXHYDRLASE"/>
</dbReference>
<name>A0A5D4H6C3_9SPHI</name>
<dbReference type="Pfam" id="PF06441">
    <property type="entry name" value="EHN"/>
    <property type="match status" value="1"/>
</dbReference>
<dbReference type="Proteomes" id="UP000322362">
    <property type="component" value="Unassembled WGS sequence"/>
</dbReference>
<dbReference type="Gene3D" id="3.40.50.1820">
    <property type="entry name" value="alpha/beta hydrolase"/>
    <property type="match status" value="1"/>
</dbReference>
<feature type="active site" description="Nucleophile" evidence="4">
    <location>
        <position position="170"/>
    </location>
</feature>
<evidence type="ECO:0000256" key="4">
    <source>
        <dbReference type="PIRSR" id="PIRSR001112-1"/>
    </source>
</evidence>
<evidence type="ECO:0000313" key="6">
    <source>
        <dbReference type="EMBL" id="TYR35842.1"/>
    </source>
</evidence>
<dbReference type="InterPro" id="IPR029058">
    <property type="entry name" value="AB_hydrolase_fold"/>
</dbReference>
<evidence type="ECO:0000256" key="2">
    <source>
        <dbReference type="ARBA" id="ARBA00022797"/>
    </source>
</evidence>